<evidence type="ECO:0000313" key="2">
    <source>
        <dbReference type="Proteomes" id="UP000024635"/>
    </source>
</evidence>
<protein>
    <submittedName>
        <fullName evidence="1">Uncharacterized protein</fullName>
    </submittedName>
</protein>
<dbReference type="Proteomes" id="UP000024635">
    <property type="component" value="Unassembled WGS sequence"/>
</dbReference>
<proteinExistence type="predicted"/>
<organism evidence="1 2">
    <name type="scientific">Ancylostoma ceylanicum</name>
    <dbReference type="NCBI Taxonomy" id="53326"/>
    <lineage>
        <taxon>Eukaryota</taxon>
        <taxon>Metazoa</taxon>
        <taxon>Ecdysozoa</taxon>
        <taxon>Nematoda</taxon>
        <taxon>Chromadorea</taxon>
        <taxon>Rhabditida</taxon>
        <taxon>Rhabditina</taxon>
        <taxon>Rhabditomorpha</taxon>
        <taxon>Strongyloidea</taxon>
        <taxon>Ancylostomatidae</taxon>
        <taxon>Ancylostomatinae</taxon>
        <taxon>Ancylostoma</taxon>
    </lineage>
</organism>
<gene>
    <name evidence="1" type="primary">Acey_s0008.g159</name>
    <name evidence="1" type="ORF">Y032_0008g159</name>
</gene>
<dbReference type="AlphaFoldDB" id="A0A016VKC9"/>
<accession>A0A016VKC9</accession>
<evidence type="ECO:0000313" key="1">
    <source>
        <dbReference type="EMBL" id="EYC27746.1"/>
    </source>
</evidence>
<dbReference type="EMBL" id="JARK01001344">
    <property type="protein sequence ID" value="EYC27746.1"/>
    <property type="molecule type" value="Genomic_DNA"/>
</dbReference>
<keyword evidence="2" id="KW-1185">Reference proteome</keyword>
<reference evidence="2" key="1">
    <citation type="journal article" date="2015" name="Nat. Genet.">
        <title>The genome and transcriptome of the zoonotic hookworm Ancylostoma ceylanicum identify infection-specific gene families.</title>
        <authorList>
            <person name="Schwarz E.M."/>
            <person name="Hu Y."/>
            <person name="Antoshechkin I."/>
            <person name="Miller M.M."/>
            <person name="Sternberg P.W."/>
            <person name="Aroian R.V."/>
        </authorList>
    </citation>
    <scope>NUCLEOTIDE SEQUENCE</scope>
    <source>
        <strain evidence="2">HY135</strain>
    </source>
</reference>
<comment type="caution">
    <text evidence="1">The sequence shown here is derived from an EMBL/GenBank/DDBJ whole genome shotgun (WGS) entry which is preliminary data.</text>
</comment>
<sequence>MGFFVFELQREWVINHQSNACCCPDPIARPEWLRNSSRLYFAQENMAIVTSKNSSVVLDLLRARTMSKNLFWVGKARFRSHGSENTLLKKMYKKSQPFSRRAFWR</sequence>
<name>A0A016VKC9_9BILA</name>